<dbReference type="InterPro" id="IPR029058">
    <property type="entry name" value="AB_hydrolase_fold"/>
</dbReference>
<proteinExistence type="predicted"/>
<dbReference type="EMBL" id="AP028910">
    <property type="protein sequence ID" value="BES90830.1"/>
    <property type="molecule type" value="Genomic_DNA"/>
</dbReference>
<keyword evidence="2" id="KW-1185">Reference proteome</keyword>
<reference evidence="1 2" key="1">
    <citation type="submission" date="2023-09" db="EMBL/GenBank/DDBJ databases">
        <title>Nesidiocoris tenuis whole genome shotgun sequence.</title>
        <authorList>
            <person name="Shibata T."/>
            <person name="Shimoda M."/>
            <person name="Kobayashi T."/>
            <person name="Uehara T."/>
        </authorList>
    </citation>
    <scope>NUCLEOTIDE SEQUENCE [LARGE SCALE GENOMIC DNA]</scope>
    <source>
        <strain evidence="1 2">Japan</strain>
    </source>
</reference>
<dbReference type="InterPro" id="IPR019149">
    <property type="entry name" value="ABHD18"/>
</dbReference>
<protein>
    <submittedName>
        <fullName evidence="1">Uncharacterized conserved protein (DUF2048)</fullName>
    </submittedName>
</protein>
<dbReference type="Gene3D" id="3.40.50.1820">
    <property type="entry name" value="alpha/beta hydrolase"/>
    <property type="match status" value="1"/>
</dbReference>
<dbReference type="SUPFAM" id="SSF53474">
    <property type="entry name" value="alpha/beta-Hydrolases"/>
    <property type="match status" value="1"/>
</dbReference>
<dbReference type="PANTHER" id="PTHR13617">
    <property type="entry name" value="PROTEIN ABHD18"/>
    <property type="match status" value="1"/>
</dbReference>
<sequence>MSQGSKIDRIYRKLLLTKYFTQGWGSSRDIKRLLAFRKIVSDRAKCVNLIPEHYPVEIVKDQVNRGVRMIEGRFHCPFDLYLPELLPKVVKTCHFQMLLPVKWESDHYKPVCIQMAGTGDHYYWRRRVLMAKPLLTEYRIGSIIIENPFYGVRKPPQQTRSILNNVLDIFTMGGCLIMEGMILHSWCKKIGLGPIGFTGYSMGGHMATLAATSIPEPVVLVPCLSWSTASGVFTEGVMSKAINWNLLHTQYNEDESFKRELKDTVRSLSEDAFKAGKKWIQTMESSEVLNSGCPLKTHDVVQMVANSGLEGKNQDASSNESAKALSKWKREFKELMPFTSIYEKRFEMLTKLNSILLTSNKTAFDWEQHEAYHFMKGIMDECTHIANFATPVDTSLIIAVCAMDDAYVPRGGVSDIRDIWPEAEVRYVDGGHVLAFVLQQKAFRKAIEDAFQRYKSKYLTEQVD</sequence>
<accession>A0ABN7AEX1</accession>
<organism evidence="1 2">
    <name type="scientific">Nesidiocoris tenuis</name>
    <dbReference type="NCBI Taxonomy" id="355587"/>
    <lineage>
        <taxon>Eukaryota</taxon>
        <taxon>Metazoa</taxon>
        <taxon>Ecdysozoa</taxon>
        <taxon>Arthropoda</taxon>
        <taxon>Hexapoda</taxon>
        <taxon>Insecta</taxon>
        <taxon>Pterygota</taxon>
        <taxon>Neoptera</taxon>
        <taxon>Paraneoptera</taxon>
        <taxon>Hemiptera</taxon>
        <taxon>Heteroptera</taxon>
        <taxon>Panheteroptera</taxon>
        <taxon>Cimicomorpha</taxon>
        <taxon>Miridae</taxon>
        <taxon>Dicyphina</taxon>
        <taxon>Nesidiocoris</taxon>
    </lineage>
</organism>
<dbReference type="Pfam" id="PF09752">
    <property type="entry name" value="ABHD18"/>
    <property type="match status" value="1"/>
</dbReference>
<name>A0ABN7AEX1_9HEMI</name>
<evidence type="ECO:0000313" key="2">
    <source>
        <dbReference type="Proteomes" id="UP001307889"/>
    </source>
</evidence>
<dbReference type="Proteomes" id="UP001307889">
    <property type="component" value="Chromosome 2"/>
</dbReference>
<gene>
    <name evidence="1" type="ORF">NTJ_03638</name>
</gene>
<dbReference type="PANTHER" id="PTHR13617:SF14">
    <property type="entry name" value="PROTEIN ABHD18"/>
    <property type="match status" value="1"/>
</dbReference>
<evidence type="ECO:0000313" key="1">
    <source>
        <dbReference type="EMBL" id="BES90830.1"/>
    </source>
</evidence>